<evidence type="ECO:0000259" key="2">
    <source>
        <dbReference type="Pfam" id="PF13091"/>
    </source>
</evidence>
<name>M0IMQ8_9EURY</name>
<dbReference type="EMBL" id="AOLN01000004">
    <property type="protein sequence ID" value="ELZ98081.1"/>
    <property type="molecule type" value="Genomic_DNA"/>
</dbReference>
<comment type="caution">
    <text evidence="3">The sequence shown here is derived from an EMBL/GenBank/DDBJ whole genome shotgun (WGS) entry which is preliminary data.</text>
</comment>
<keyword evidence="4" id="KW-1185">Reference proteome</keyword>
<dbReference type="Proteomes" id="UP000011550">
    <property type="component" value="Unassembled WGS sequence"/>
</dbReference>
<evidence type="ECO:0000313" key="3">
    <source>
        <dbReference type="EMBL" id="ELZ98081.1"/>
    </source>
</evidence>
<gene>
    <name evidence="3" type="ORF">C440_02498</name>
</gene>
<dbReference type="Gene3D" id="3.30.870.10">
    <property type="entry name" value="Endonuclease Chain A"/>
    <property type="match status" value="1"/>
</dbReference>
<sequence length="383" mass="43739">MSHLVYHQRDNEGQSESPFDTTLRGIIDSDGPTRIACPYLGLSYVEALVTEADSWELLTDVEAWMGLYRGEKRTEVQEFIENHHSKIHHIKGLHAKVVMNPEQALVGSANLTQTGVARRDEMGILIDDCILVSEAHEWFETLWDESDLIDTGELETLVETDSPSRLQSDSRSSSISSSAPRLSAEIPTLESEAPARPEAEPKVSEMDEDLIERMAKAPDRAWINAYFDLMANLLSTLDLPESDPRLLTTMKQSNRFAVTVNQRYVLGAFFLNQPRVGFLLPDSMEGLEETIRNSYEEEHFQFKPLVWEDETASRPHWIEFEERPEDILSDNLRRNWMSAAIEETDRASQSSFSSHDPRVYRLAMDTEYRERHIEAAFGSQSNE</sequence>
<dbReference type="Pfam" id="PF13091">
    <property type="entry name" value="PLDc_2"/>
    <property type="match status" value="1"/>
</dbReference>
<dbReference type="OrthoDB" id="275300at2157"/>
<feature type="region of interest" description="Disordered" evidence="1">
    <location>
        <begin position="1"/>
        <end position="20"/>
    </location>
</feature>
<evidence type="ECO:0000256" key="1">
    <source>
        <dbReference type="SAM" id="MobiDB-lite"/>
    </source>
</evidence>
<dbReference type="AlphaFoldDB" id="M0IMQ8"/>
<evidence type="ECO:0000313" key="4">
    <source>
        <dbReference type="Proteomes" id="UP000011550"/>
    </source>
</evidence>
<protein>
    <recommendedName>
        <fullName evidence="2">Phospholipase D-like domain-containing protein</fullName>
    </recommendedName>
</protein>
<feature type="domain" description="Phospholipase D-like" evidence="2">
    <location>
        <begin position="67"/>
        <end position="143"/>
    </location>
</feature>
<feature type="region of interest" description="Disordered" evidence="1">
    <location>
        <begin position="158"/>
        <end position="203"/>
    </location>
</feature>
<accession>M0IMQ8</accession>
<feature type="compositionally biased region" description="Basic and acidic residues" evidence="1">
    <location>
        <begin position="193"/>
        <end position="203"/>
    </location>
</feature>
<dbReference type="STRING" id="662479.C440_02498"/>
<dbReference type="SUPFAM" id="SSF56024">
    <property type="entry name" value="Phospholipase D/nuclease"/>
    <property type="match status" value="1"/>
</dbReference>
<dbReference type="InterPro" id="IPR025202">
    <property type="entry name" value="PLD-like_dom"/>
</dbReference>
<dbReference type="RefSeq" id="WP_008317932.1">
    <property type="nucleotide sequence ID" value="NZ_AOLN01000004.1"/>
</dbReference>
<reference evidence="3 4" key="1">
    <citation type="journal article" date="2014" name="PLoS Genet.">
        <title>Phylogenetically driven sequencing of extremely halophilic archaea reveals strategies for static and dynamic osmo-response.</title>
        <authorList>
            <person name="Becker E.A."/>
            <person name="Seitzer P.M."/>
            <person name="Tritt A."/>
            <person name="Larsen D."/>
            <person name="Krusor M."/>
            <person name="Yao A.I."/>
            <person name="Wu D."/>
            <person name="Madern D."/>
            <person name="Eisen J.A."/>
            <person name="Darling A.E."/>
            <person name="Facciotti M.T."/>
        </authorList>
    </citation>
    <scope>NUCLEOTIDE SEQUENCE [LARGE SCALE GENOMIC DNA]</scope>
    <source>
        <strain evidence="3 4">ATCC BAA-1512</strain>
    </source>
</reference>
<feature type="compositionally biased region" description="Low complexity" evidence="1">
    <location>
        <begin position="161"/>
        <end position="184"/>
    </location>
</feature>
<organism evidence="3 4">
    <name type="scientific">Haloferax mucosum ATCC BAA-1512</name>
    <dbReference type="NCBI Taxonomy" id="662479"/>
    <lineage>
        <taxon>Archaea</taxon>
        <taxon>Methanobacteriati</taxon>
        <taxon>Methanobacteriota</taxon>
        <taxon>Stenosarchaea group</taxon>
        <taxon>Halobacteria</taxon>
        <taxon>Halobacteriales</taxon>
        <taxon>Haloferacaceae</taxon>
        <taxon>Haloferax</taxon>
    </lineage>
</organism>
<proteinExistence type="predicted"/>
<dbReference type="PATRIC" id="fig|662479.7.peg.509"/>